<protein>
    <submittedName>
        <fullName evidence="1">Uncharacterized protein</fullName>
    </submittedName>
</protein>
<dbReference type="RefSeq" id="WP_158726279.1">
    <property type="nucleotide sequence ID" value="NZ_BBOK01000008.1"/>
</dbReference>
<dbReference type="GeneID" id="95509141"/>
<proteinExistence type="predicted"/>
<keyword evidence="2" id="KW-1185">Reference proteome</keyword>
<dbReference type="EMBL" id="JBIVPC010000010">
    <property type="protein sequence ID" value="MFJ6038436.1"/>
    <property type="molecule type" value="Genomic_DNA"/>
</dbReference>
<sequence length="46" mass="5359">MTGLRERKKEQTNALLRRQQRAFAAVLDAEFAFALLEHGVHHLKEQ</sequence>
<organism evidence="1 2">
    <name type="scientific">Streptomyces ardesiacus</name>
    <dbReference type="NCBI Taxonomy" id="285564"/>
    <lineage>
        <taxon>Bacteria</taxon>
        <taxon>Bacillati</taxon>
        <taxon>Actinomycetota</taxon>
        <taxon>Actinomycetes</taxon>
        <taxon>Kitasatosporales</taxon>
        <taxon>Streptomycetaceae</taxon>
        <taxon>Streptomyces</taxon>
    </lineage>
</organism>
<comment type="caution">
    <text evidence="1">The sequence shown here is derived from an EMBL/GenBank/DDBJ whole genome shotgun (WGS) entry which is preliminary data.</text>
</comment>
<reference evidence="1 2" key="1">
    <citation type="submission" date="2024-10" db="EMBL/GenBank/DDBJ databases">
        <title>The Natural Products Discovery Center: Release of the First 8490 Sequenced Strains for Exploring Actinobacteria Biosynthetic Diversity.</title>
        <authorList>
            <person name="Kalkreuter E."/>
            <person name="Kautsar S.A."/>
            <person name="Yang D."/>
            <person name="Bader C.D."/>
            <person name="Teijaro C.N."/>
            <person name="Fluegel L."/>
            <person name="Davis C.M."/>
            <person name="Simpson J.R."/>
            <person name="Lauterbach L."/>
            <person name="Steele A.D."/>
            <person name="Gui C."/>
            <person name="Meng S."/>
            <person name="Li G."/>
            <person name="Viehrig K."/>
            <person name="Ye F."/>
            <person name="Su P."/>
            <person name="Kiefer A.F."/>
            <person name="Nichols A."/>
            <person name="Cepeda A.J."/>
            <person name="Yan W."/>
            <person name="Fan B."/>
            <person name="Jiang Y."/>
            <person name="Adhikari A."/>
            <person name="Zheng C.-J."/>
            <person name="Schuster L."/>
            <person name="Cowan T.M."/>
            <person name="Smanski M.J."/>
            <person name="Chevrette M.G."/>
            <person name="De Carvalho L.P.S."/>
            <person name="Shen B."/>
        </authorList>
    </citation>
    <scope>NUCLEOTIDE SEQUENCE [LARGE SCALE GENOMIC DNA]</scope>
    <source>
        <strain evidence="1 2">NPDC093086</strain>
    </source>
</reference>
<gene>
    <name evidence="1" type="ORF">ACIQFM_19525</name>
</gene>
<evidence type="ECO:0000313" key="2">
    <source>
        <dbReference type="Proteomes" id="UP001617907"/>
    </source>
</evidence>
<name>A0ABW8HCD7_9ACTN</name>
<accession>A0ABW8HCD7</accession>
<evidence type="ECO:0000313" key="1">
    <source>
        <dbReference type="EMBL" id="MFJ6038436.1"/>
    </source>
</evidence>
<dbReference type="Proteomes" id="UP001617907">
    <property type="component" value="Unassembled WGS sequence"/>
</dbReference>